<dbReference type="PANTHER" id="PTHR32329:SF2">
    <property type="entry name" value="BIFUNCTIONAL PROTEIN [INCLUDES 2-HYDROXYACYL-COA DEHYDRATASE (N-TER) AND ITS ACTIVATOR DOMAIN (C_TERM)"/>
    <property type="match status" value="1"/>
</dbReference>
<comment type="caution">
    <text evidence="1">The sequence shown here is derived from an EMBL/GenBank/DDBJ whole genome shotgun (WGS) entry which is preliminary data.</text>
</comment>
<reference evidence="1" key="1">
    <citation type="journal article" date="2021" name="PeerJ">
        <title>Extensive microbial diversity within the chicken gut microbiome revealed by metagenomics and culture.</title>
        <authorList>
            <person name="Gilroy R."/>
            <person name="Ravi A."/>
            <person name="Getino M."/>
            <person name="Pursley I."/>
            <person name="Horton D.L."/>
            <person name="Alikhan N.F."/>
            <person name="Baker D."/>
            <person name="Gharbi K."/>
            <person name="Hall N."/>
            <person name="Watson M."/>
            <person name="Adriaenssens E.M."/>
            <person name="Foster-Nyarko E."/>
            <person name="Jarju S."/>
            <person name="Secka A."/>
            <person name="Antonio M."/>
            <person name="Oren A."/>
            <person name="Chaudhuri R.R."/>
            <person name="La Ragione R."/>
            <person name="Hildebrand F."/>
            <person name="Pallen M.J."/>
        </authorList>
    </citation>
    <scope>NUCLEOTIDE SEQUENCE</scope>
    <source>
        <strain evidence="1">ChiBcec18-1249</strain>
    </source>
</reference>
<name>A0A9D2RR81_9FIRM</name>
<dbReference type="Proteomes" id="UP000823824">
    <property type="component" value="Unassembled WGS sequence"/>
</dbReference>
<reference evidence="1" key="2">
    <citation type="submission" date="2021-04" db="EMBL/GenBank/DDBJ databases">
        <authorList>
            <person name="Gilroy R."/>
        </authorList>
    </citation>
    <scope>NUCLEOTIDE SEQUENCE</scope>
    <source>
        <strain evidence="1">ChiBcec18-1249</strain>
    </source>
</reference>
<gene>
    <name evidence="1" type="ORF">H9787_03250</name>
</gene>
<proteinExistence type="predicted"/>
<evidence type="ECO:0000313" key="2">
    <source>
        <dbReference type="Proteomes" id="UP000823824"/>
    </source>
</evidence>
<dbReference type="InterPro" id="IPR051805">
    <property type="entry name" value="Dehydratase_Activator_Redct"/>
</dbReference>
<evidence type="ECO:0008006" key="3">
    <source>
        <dbReference type="Google" id="ProtNLM"/>
    </source>
</evidence>
<protein>
    <recommendedName>
        <fullName evidence="3">2-hydroxyglutaryl-CoA dehydratase</fullName>
    </recommendedName>
</protein>
<evidence type="ECO:0000313" key="1">
    <source>
        <dbReference type="EMBL" id="HJB12713.1"/>
    </source>
</evidence>
<dbReference type="PANTHER" id="PTHR32329">
    <property type="entry name" value="BIFUNCTIONAL PROTEIN [INCLUDES 2-HYDROXYACYL-COA DEHYDRATASE (N-TER) AND ITS ACTIVATOR DOMAIN (C_TERM)-RELATED"/>
    <property type="match status" value="1"/>
</dbReference>
<organism evidence="1 2">
    <name type="scientific">Candidatus Oscillibacter excrementigallinarum</name>
    <dbReference type="NCBI Taxonomy" id="2838716"/>
    <lineage>
        <taxon>Bacteria</taxon>
        <taxon>Bacillati</taxon>
        <taxon>Bacillota</taxon>
        <taxon>Clostridia</taxon>
        <taxon>Eubacteriales</taxon>
        <taxon>Oscillospiraceae</taxon>
        <taxon>Oscillibacter</taxon>
    </lineage>
</organism>
<sequence length="398" mass="44612">MAERKTLLIPSLLDDWFPLLRYAFASERWEPVLLTEDDPHLADLGLKYFHNELCYPVFLVAGQVLSALQSGRYDPARCGVLFGQAGDECRGSCGIRLLRRVLDRLGYGQVETLSLNVRDIDRGTGLPITAAMVRRALSAAVWGDTLALLRNQTRPYEAVPGTAEALWRRWMETLGRDLAEDRDLSRRAMLGRCREMAADFQAVERTERKVQKVAVVGEIYTKYCHLGNWNLERYLAAEHCEIGVGGITWYALYYMDGHALKGSAPARRAYRLLASYLAGIQREMLAILKQAGYHALPPLPELKRQAEGYAPLRVTVADGWLITAEAVGWARLGYRKILCVQPFACLPGHIFGKGQYAALQRKLPDTRLVSVDYDASTGEGTVQSRIRMLLDEELGPIP</sequence>
<dbReference type="AlphaFoldDB" id="A0A9D2RR81"/>
<accession>A0A9D2RR81</accession>
<dbReference type="EMBL" id="DWZJ01000024">
    <property type="protein sequence ID" value="HJB12713.1"/>
    <property type="molecule type" value="Genomic_DNA"/>
</dbReference>